<name>A0ABP0J4K5_9DINO</name>
<organism evidence="1 2">
    <name type="scientific">Durusdinium trenchii</name>
    <dbReference type="NCBI Taxonomy" id="1381693"/>
    <lineage>
        <taxon>Eukaryota</taxon>
        <taxon>Sar</taxon>
        <taxon>Alveolata</taxon>
        <taxon>Dinophyceae</taxon>
        <taxon>Suessiales</taxon>
        <taxon>Symbiodiniaceae</taxon>
        <taxon>Durusdinium</taxon>
    </lineage>
</organism>
<dbReference type="EMBL" id="CAXAMN010004446">
    <property type="protein sequence ID" value="CAK9009296.1"/>
    <property type="molecule type" value="Genomic_DNA"/>
</dbReference>
<protein>
    <submittedName>
        <fullName evidence="1">Uncharacterized protein</fullName>
    </submittedName>
</protein>
<sequence length="221" mass="24939">MAEHPGIDGYCYFNQTGFWVTPLPRDPDFVEYAKVGILGLRGPLYRGKDQGPLITYNFEGRTITTYMDSSHYSYDDLYGYSLGYLQGQGLDPELVKNSSQWVTISRQKCLDIQAKYNFQNEELVLADWLDDNQVLAVKVMCSATLSANLMRSDVKAKAKWKSETDCEPITARDFAKHHYIKCLLGCANSASDGAYLNVRACLLENHIGHFSDCPFSPDVNF</sequence>
<dbReference type="Proteomes" id="UP001642484">
    <property type="component" value="Unassembled WGS sequence"/>
</dbReference>
<accession>A0ABP0J4K5</accession>
<gene>
    <name evidence="1" type="ORF">CCMP2556_LOCUS9598</name>
</gene>
<evidence type="ECO:0000313" key="2">
    <source>
        <dbReference type="Proteomes" id="UP001642484"/>
    </source>
</evidence>
<keyword evidence="2" id="KW-1185">Reference proteome</keyword>
<evidence type="ECO:0000313" key="1">
    <source>
        <dbReference type="EMBL" id="CAK9009296.1"/>
    </source>
</evidence>
<comment type="caution">
    <text evidence="1">The sequence shown here is derived from an EMBL/GenBank/DDBJ whole genome shotgun (WGS) entry which is preliminary data.</text>
</comment>
<proteinExistence type="predicted"/>
<reference evidence="1 2" key="1">
    <citation type="submission" date="2024-02" db="EMBL/GenBank/DDBJ databases">
        <authorList>
            <person name="Chen Y."/>
            <person name="Shah S."/>
            <person name="Dougan E. K."/>
            <person name="Thang M."/>
            <person name="Chan C."/>
        </authorList>
    </citation>
    <scope>NUCLEOTIDE SEQUENCE [LARGE SCALE GENOMIC DNA]</scope>
</reference>